<proteinExistence type="predicted"/>
<dbReference type="AlphaFoldDB" id="A0A383EIM4"/>
<dbReference type="EMBL" id="UINC01226309">
    <property type="protein sequence ID" value="SVE56742.1"/>
    <property type="molecule type" value="Genomic_DNA"/>
</dbReference>
<feature type="region of interest" description="Disordered" evidence="1">
    <location>
        <begin position="34"/>
        <end position="66"/>
    </location>
</feature>
<feature type="non-terminal residue" evidence="2">
    <location>
        <position position="1"/>
    </location>
</feature>
<gene>
    <name evidence="2" type="ORF">METZ01_LOCUS509596</name>
</gene>
<sequence>ELVLTDYINGAVSLGHAHDCYGVVIDPDEPRLDHGATDARRAAVRVNRRASASKPDQSMISGPGPG</sequence>
<evidence type="ECO:0000256" key="1">
    <source>
        <dbReference type="SAM" id="MobiDB-lite"/>
    </source>
</evidence>
<evidence type="ECO:0000313" key="2">
    <source>
        <dbReference type="EMBL" id="SVE56742.1"/>
    </source>
</evidence>
<protein>
    <submittedName>
        <fullName evidence="2">Uncharacterized protein</fullName>
    </submittedName>
</protein>
<name>A0A383EIM4_9ZZZZ</name>
<organism evidence="2">
    <name type="scientific">marine metagenome</name>
    <dbReference type="NCBI Taxonomy" id="408172"/>
    <lineage>
        <taxon>unclassified sequences</taxon>
        <taxon>metagenomes</taxon>
        <taxon>ecological metagenomes</taxon>
    </lineage>
</organism>
<accession>A0A383EIM4</accession>
<reference evidence="2" key="1">
    <citation type="submission" date="2018-05" db="EMBL/GenBank/DDBJ databases">
        <authorList>
            <person name="Lanie J.A."/>
            <person name="Ng W.-L."/>
            <person name="Kazmierczak K.M."/>
            <person name="Andrzejewski T.M."/>
            <person name="Davidsen T.M."/>
            <person name="Wayne K.J."/>
            <person name="Tettelin H."/>
            <person name="Glass J.I."/>
            <person name="Rusch D."/>
            <person name="Podicherti R."/>
            <person name="Tsui H.-C.T."/>
            <person name="Winkler M.E."/>
        </authorList>
    </citation>
    <scope>NUCLEOTIDE SEQUENCE</scope>
</reference>